<sequence length="95" mass="10383">MVGRGIVPLAMGADIAGSICIPASFNGLVGFRTIRQCYDKQGVFPLAGSLDTLAPIAHQSNRTTKFYIKLIKNQANLAFIVTLCKMKKCHAFHSW</sequence>
<evidence type="ECO:0000313" key="3">
    <source>
        <dbReference type="EMBL" id="OBX61014.1"/>
    </source>
</evidence>
<organism evidence="3 4">
    <name type="scientific">Moraxella lacunata</name>
    <dbReference type="NCBI Taxonomy" id="477"/>
    <lineage>
        <taxon>Bacteria</taxon>
        <taxon>Pseudomonadati</taxon>
        <taxon>Pseudomonadota</taxon>
        <taxon>Gammaproteobacteria</taxon>
        <taxon>Moraxellales</taxon>
        <taxon>Moraxellaceae</taxon>
        <taxon>Moraxella</taxon>
    </lineage>
</organism>
<evidence type="ECO:0000256" key="1">
    <source>
        <dbReference type="ARBA" id="ARBA00009199"/>
    </source>
</evidence>
<dbReference type="AlphaFoldDB" id="A0A1B8PY87"/>
<dbReference type="EMBL" id="LZMS01000080">
    <property type="protein sequence ID" value="OBX61014.1"/>
    <property type="molecule type" value="Genomic_DNA"/>
</dbReference>
<dbReference type="PANTHER" id="PTHR11895">
    <property type="entry name" value="TRANSAMIDASE"/>
    <property type="match status" value="1"/>
</dbReference>
<dbReference type="InterPro" id="IPR036928">
    <property type="entry name" value="AS_sf"/>
</dbReference>
<dbReference type="SUPFAM" id="SSF75304">
    <property type="entry name" value="Amidase signature (AS) enzymes"/>
    <property type="match status" value="1"/>
</dbReference>
<feature type="domain" description="Amidase" evidence="2">
    <location>
        <begin position="1"/>
        <end position="73"/>
    </location>
</feature>
<reference evidence="3 4" key="1">
    <citation type="submission" date="2016-06" db="EMBL/GenBank/DDBJ databases">
        <title>Draft genome of Moraxella lacunata CCUG 57757A.</title>
        <authorList>
            <person name="Salva-Serra F."/>
            <person name="Engstrom-Jakobsson H."/>
            <person name="Thorell K."/>
            <person name="Gonzales-Siles L."/>
            <person name="Karlsson R."/>
            <person name="Boulund F."/>
            <person name="Engstrand L."/>
            <person name="Kristiansson E."/>
            <person name="Moore E."/>
        </authorList>
    </citation>
    <scope>NUCLEOTIDE SEQUENCE [LARGE SCALE GENOMIC DNA]</scope>
    <source>
        <strain evidence="3 4">CCUG 57757A</strain>
    </source>
</reference>
<comment type="similarity">
    <text evidence="1">Belongs to the amidase family.</text>
</comment>
<dbReference type="InterPro" id="IPR023631">
    <property type="entry name" value="Amidase_dom"/>
</dbReference>
<dbReference type="GO" id="GO:0003824">
    <property type="term" value="F:catalytic activity"/>
    <property type="evidence" value="ECO:0007669"/>
    <property type="project" value="InterPro"/>
</dbReference>
<proteinExistence type="inferred from homology"/>
<dbReference type="Gene3D" id="3.90.1300.10">
    <property type="entry name" value="Amidase signature (AS) domain"/>
    <property type="match status" value="1"/>
</dbReference>
<dbReference type="Pfam" id="PF01425">
    <property type="entry name" value="Amidase"/>
    <property type="match status" value="1"/>
</dbReference>
<dbReference type="PANTHER" id="PTHR11895:SF7">
    <property type="entry name" value="GLUTAMYL-TRNA(GLN) AMIDOTRANSFERASE SUBUNIT A, MITOCHONDRIAL"/>
    <property type="match status" value="1"/>
</dbReference>
<comment type="caution">
    <text evidence="3">The sequence shown here is derived from an EMBL/GenBank/DDBJ whole genome shotgun (WGS) entry which is preliminary data.</text>
</comment>
<dbReference type="OrthoDB" id="9811471at2"/>
<evidence type="ECO:0000259" key="2">
    <source>
        <dbReference type="Pfam" id="PF01425"/>
    </source>
</evidence>
<evidence type="ECO:0000313" key="4">
    <source>
        <dbReference type="Proteomes" id="UP000092607"/>
    </source>
</evidence>
<dbReference type="InterPro" id="IPR000120">
    <property type="entry name" value="Amidase"/>
</dbReference>
<protein>
    <recommendedName>
        <fullName evidence="2">Amidase domain-containing protein</fullName>
    </recommendedName>
</protein>
<accession>A0A1B8PY87</accession>
<gene>
    <name evidence="3" type="ORF">A9309_09040</name>
</gene>
<dbReference type="Proteomes" id="UP000092607">
    <property type="component" value="Unassembled WGS sequence"/>
</dbReference>
<name>A0A1B8PY87_MORLA</name>